<evidence type="ECO:0000259" key="1">
    <source>
        <dbReference type="Pfam" id="PF01408"/>
    </source>
</evidence>
<accession>A0A127B855</accession>
<evidence type="ECO:0008006" key="5">
    <source>
        <dbReference type="Google" id="ProtNLM"/>
    </source>
</evidence>
<dbReference type="Gene3D" id="3.40.50.720">
    <property type="entry name" value="NAD(P)-binding Rossmann-like Domain"/>
    <property type="match status" value="1"/>
</dbReference>
<dbReference type="Pfam" id="PF22725">
    <property type="entry name" value="GFO_IDH_MocA_C3"/>
    <property type="match status" value="1"/>
</dbReference>
<dbReference type="GeneID" id="28490756"/>
<dbReference type="InterPro" id="IPR000683">
    <property type="entry name" value="Gfo/Idh/MocA-like_OxRdtase_N"/>
</dbReference>
<evidence type="ECO:0000313" key="3">
    <source>
        <dbReference type="EMBL" id="AMM53551.1"/>
    </source>
</evidence>
<dbReference type="InterPro" id="IPR036291">
    <property type="entry name" value="NAD(P)-bd_dom_sf"/>
</dbReference>
<feature type="domain" description="GFO/IDH/MocA-like oxidoreductase" evidence="2">
    <location>
        <begin position="141"/>
        <end position="250"/>
    </location>
</feature>
<dbReference type="AlphaFoldDB" id="A0A127B855"/>
<evidence type="ECO:0000313" key="4">
    <source>
        <dbReference type="Proteomes" id="UP000070587"/>
    </source>
</evidence>
<sequence length="328" mass="37312">MDKTLNVAVIGAGYWGTKLVREYLAASKERRDIVLKAIYDIDFNRLKNLAKELSLPESMLTTSYDDILKRDDINAVHIATPNETHYDLAMQAINANKHIVLEKPMALSSRKAFRLAREAEKRNIVLLVDHIFRFNNALKVTKELLESGEFGNLYYITLKWSAYLEPPKNRDIIFDLAPHPIDIVNYLTEEWPAKVYGSGKSYVRGKKGLEEMAFINAELPDDVLVNIELSWIDHGKKTRMVNIVTEKGTLVIDALAQTLTIYSDSQKREIPITPNNTIRDMIHHFADRVIKGEPPLNSATVGAMTVFVLEKIRESLEKGQTVEIFRGD</sequence>
<dbReference type="SUPFAM" id="SSF51735">
    <property type="entry name" value="NAD(P)-binding Rossmann-fold domains"/>
    <property type="match status" value="1"/>
</dbReference>
<reference evidence="4" key="1">
    <citation type="submission" date="2015-02" db="EMBL/GenBank/DDBJ databases">
        <title>Pyrococcus kukulkanii sp. nov., a novel hyperthermophilic archaeon isolated from a deep-sea hydrothermal vent at the Guaymas Basin.</title>
        <authorList>
            <person name="Oger P.M."/>
            <person name="Callac N."/>
            <person name="Jebbar M."/>
            <person name="Godfroy A."/>
        </authorList>
    </citation>
    <scope>NUCLEOTIDE SEQUENCE [LARGE SCALE GENOMIC DNA]</scope>
    <source>
        <strain evidence="4">NCB100</strain>
    </source>
</reference>
<reference evidence="3 4" key="2">
    <citation type="journal article" date="2016" name="Int. J. Syst. Evol. Microbiol.">
        <title>Pyrococcus kukulkanii sp. nov., a hyperthermophilic, piezophilic archaeon isolated from a deep-sea hydrothermal vent.</title>
        <authorList>
            <person name="Callac N."/>
            <person name="Oger P."/>
            <person name="Lesongeur F."/>
            <person name="Rattray J.E."/>
            <person name="Vannier P."/>
            <person name="Michoud G."/>
            <person name="Beauverger M."/>
            <person name="Gayet N."/>
            <person name="Rouxel O."/>
            <person name="Jebbar M."/>
            <person name="Godfroy A."/>
        </authorList>
    </citation>
    <scope>NUCLEOTIDE SEQUENCE [LARGE SCALE GENOMIC DNA]</scope>
    <source>
        <strain evidence="3 4">NCB100</strain>
    </source>
</reference>
<dbReference type="PANTHER" id="PTHR43377:SF6">
    <property type="entry name" value="GFO_IDH_MOCA-LIKE OXIDOREDUCTASE N-TERMINAL DOMAIN-CONTAINING PROTEIN"/>
    <property type="match status" value="1"/>
</dbReference>
<dbReference type="Gene3D" id="3.30.360.10">
    <property type="entry name" value="Dihydrodipicolinate Reductase, domain 2"/>
    <property type="match status" value="1"/>
</dbReference>
<dbReference type="OrthoDB" id="25239at2157"/>
<dbReference type="InterPro" id="IPR051450">
    <property type="entry name" value="Gfo/Idh/MocA_Oxidoreductases"/>
</dbReference>
<dbReference type="PATRIC" id="fig|1609559.3.peg.610"/>
<dbReference type="InterPro" id="IPR055170">
    <property type="entry name" value="GFO_IDH_MocA-like_dom"/>
</dbReference>
<dbReference type="STRING" id="1609559.TQ32_02935"/>
<gene>
    <name evidence="3" type="ORF">TQ32_02935</name>
</gene>
<dbReference type="RefSeq" id="WP_068320841.1">
    <property type="nucleotide sequence ID" value="NZ_CP010835.1"/>
</dbReference>
<organism evidence="3 4">
    <name type="scientific">Pyrococcus kukulkanii</name>
    <dbReference type="NCBI Taxonomy" id="1609559"/>
    <lineage>
        <taxon>Archaea</taxon>
        <taxon>Methanobacteriati</taxon>
        <taxon>Methanobacteriota</taxon>
        <taxon>Thermococci</taxon>
        <taxon>Thermococcales</taxon>
        <taxon>Thermococcaceae</taxon>
        <taxon>Pyrococcus</taxon>
    </lineage>
</organism>
<dbReference type="Pfam" id="PF01408">
    <property type="entry name" value="GFO_IDH_MocA"/>
    <property type="match status" value="1"/>
</dbReference>
<dbReference type="PANTHER" id="PTHR43377">
    <property type="entry name" value="BILIVERDIN REDUCTASE A"/>
    <property type="match status" value="1"/>
</dbReference>
<dbReference type="EMBL" id="CP010835">
    <property type="protein sequence ID" value="AMM53551.1"/>
    <property type="molecule type" value="Genomic_DNA"/>
</dbReference>
<dbReference type="KEGG" id="pyc:TQ32_02935"/>
<dbReference type="Proteomes" id="UP000070587">
    <property type="component" value="Chromosome"/>
</dbReference>
<dbReference type="GO" id="GO:0000166">
    <property type="term" value="F:nucleotide binding"/>
    <property type="evidence" value="ECO:0007669"/>
    <property type="project" value="InterPro"/>
</dbReference>
<feature type="domain" description="Gfo/Idh/MocA-like oxidoreductase N-terminal" evidence="1">
    <location>
        <begin position="5"/>
        <end position="130"/>
    </location>
</feature>
<name>A0A127B855_9EURY</name>
<proteinExistence type="predicted"/>
<dbReference type="SUPFAM" id="SSF55347">
    <property type="entry name" value="Glyceraldehyde-3-phosphate dehydrogenase-like, C-terminal domain"/>
    <property type="match status" value="1"/>
</dbReference>
<protein>
    <recommendedName>
        <fullName evidence="5">Oxidoreductase</fullName>
    </recommendedName>
</protein>
<evidence type="ECO:0000259" key="2">
    <source>
        <dbReference type="Pfam" id="PF22725"/>
    </source>
</evidence>